<dbReference type="SUPFAM" id="SSF88723">
    <property type="entry name" value="PIN domain-like"/>
    <property type="match status" value="1"/>
</dbReference>
<sequence length="113" mass="11954">MLAFLQDEPGAARVEQALDGGVIGAANWSEVAQKVRAAGADWGIASGLLLSYRLTIEPVSHRDAERAAALWARGTGLSLGDRLCLALAERMDAAVLTADRAWGDGGRIEQLRP</sequence>
<dbReference type="Proteomes" id="UP001377573">
    <property type="component" value="Chromosome"/>
</dbReference>
<protein>
    <submittedName>
        <fullName evidence="6">PIN domain-containing protein</fullName>
    </submittedName>
</protein>
<name>A0ABZ2HLS1_9MICO</name>
<keyword evidence="4" id="KW-0460">Magnesium</keyword>
<keyword evidence="2" id="KW-0479">Metal-binding</keyword>
<organism evidence="6 7">
    <name type="scientific">Microbacterium paraoxydans</name>
    <dbReference type="NCBI Taxonomy" id="199592"/>
    <lineage>
        <taxon>Bacteria</taxon>
        <taxon>Bacillati</taxon>
        <taxon>Actinomycetota</taxon>
        <taxon>Actinomycetes</taxon>
        <taxon>Micrococcales</taxon>
        <taxon>Microbacteriaceae</taxon>
        <taxon>Microbacterium</taxon>
    </lineage>
</organism>
<keyword evidence="3" id="KW-0378">Hydrolase</keyword>
<dbReference type="Gene3D" id="3.40.50.1010">
    <property type="entry name" value="5'-nuclease"/>
    <property type="match status" value="1"/>
</dbReference>
<feature type="domain" description="PIN" evidence="5">
    <location>
        <begin position="2"/>
        <end position="101"/>
    </location>
</feature>
<proteinExistence type="predicted"/>
<gene>
    <name evidence="6" type="ORF">V8Z62_09380</name>
</gene>
<evidence type="ECO:0000259" key="5">
    <source>
        <dbReference type="Pfam" id="PF01850"/>
    </source>
</evidence>
<evidence type="ECO:0000256" key="4">
    <source>
        <dbReference type="ARBA" id="ARBA00022842"/>
    </source>
</evidence>
<dbReference type="EMBL" id="CP146240">
    <property type="protein sequence ID" value="WWS83527.1"/>
    <property type="molecule type" value="Genomic_DNA"/>
</dbReference>
<dbReference type="RefSeq" id="WP_254385424.1">
    <property type="nucleotide sequence ID" value="NZ_CP146240.1"/>
</dbReference>
<dbReference type="InterPro" id="IPR029060">
    <property type="entry name" value="PIN-like_dom_sf"/>
</dbReference>
<accession>A0ABZ2HLS1</accession>
<dbReference type="Pfam" id="PF01850">
    <property type="entry name" value="PIN"/>
    <property type="match status" value="1"/>
</dbReference>
<keyword evidence="7" id="KW-1185">Reference proteome</keyword>
<evidence type="ECO:0000256" key="1">
    <source>
        <dbReference type="ARBA" id="ARBA00022722"/>
    </source>
</evidence>
<evidence type="ECO:0000256" key="3">
    <source>
        <dbReference type="ARBA" id="ARBA00022801"/>
    </source>
</evidence>
<dbReference type="InterPro" id="IPR002716">
    <property type="entry name" value="PIN_dom"/>
</dbReference>
<keyword evidence="1" id="KW-0540">Nuclease</keyword>
<evidence type="ECO:0000256" key="2">
    <source>
        <dbReference type="ARBA" id="ARBA00022723"/>
    </source>
</evidence>
<evidence type="ECO:0000313" key="6">
    <source>
        <dbReference type="EMBL" id="WWS83527.1"/>
    </source>
</evidence>
<evidence type="ECO:0000313" key="7">
    <source>
        <dbReference type="Proteomes" id="UP001377573"/>
    </source>
</evidence>
<reference evidence="6 7" key="1">
    <citation type="submission" date="2024-02" db="EMBL/GenBank/DDBJ databases">
        <authorList>
            <person name="Alasadi S."/>
            <person name="Hussein S.A."/>
        </authorList>
    </citation>
    <scope>NUCLEOTIDE SEQUENCE [LARGE SCALE GENOMIC DNA]</scope>
    <source>
        <strain evidence="6 7">GJ_SRA_44_2022</strain>
    </source>
</reference>